<dbReference type="InParanoid" id="B9SGF9"/>
<accession>B9SGF9</accession>
<sequence>MFSYVMVFTPLCTHSFVDRGSISTVLRVSLSQRESTLLVHLSTHENEETLSHLPRCLRVEVASISMNQDLVIVGSIPPPRAHPRRVRRHKARLHFPLDPLIASMLTDYQIPICQLHPNGLRIIADVEKIKLTGQIIKELYLMVVSSPVEPVDAPLSKKEEATRVHFLGLQPLDIRDFLSVYYFGKPYQKQSRKEKMSGSKHHGTGQGKYESIPTTSRAPPPSLERESSQKHPNKEHVAALEHLAKKSKFANMAAEGVDELGYFQNSLMKTFGEDASVHTPQKSLTRHHSEVAERDKRIYALEGELVAELTLLEMEKKGRLEDAKKMTNTLVGYKAELIFKLSCRYPTCDFWCINDIYPNDKDVGKSSQTEPSDDSALPSRDAPASDPLASANPENDIFVDDSLSNLANDTIAHAK</sequence>
<feature type="region of interest" description="Disordered" evidence="1">
    <location>
        <begin position="191"/>
        <end position="235"/>
    </location>
</feature>
<evidence type="ECO:0000313" key="2">
    <source>
        <dbReference type="EMBL" id="EEF37325.1"/>
    </source>
</evidence>
<name>B9SGF9_RICCO</name>
<dbReference type="EMBL" id="EQ973952">
    <property type="protein sequence ID" value="EEF37325.1"/>
    <property type="molecule type" value="Genomic_DNA"/>
</dbReference>
<feature type="region of interest" description="Disordered" evidence="1">
    <location>
        <begin position="362"/>
        <end position="396"/>
    </location>
</feature>
<dbReference type="Proteomes" id="UP000008311">
    <property type="component" value="Unassembled WGS sequence"/>
</dbReference>
<evidence type="ECO:0000256" key="1">
    <source>
        <dbReference type="SAM" id="MobiDB-lite"/>
    </source>
</evidence>
<proteinExistence type="predicted"/>
<reference evidence="3" key="1">
    <citation type="journal article" date="2010" name="Nat. Biotechnol.">
        <title>Draft genome sequence of the oilseed species Ricinus communis.</title>
        <authorList>
            <person name="Chan A.P."/>
            <person name="Crabtree J."/>
            <person name="Zhao Q."/>
            <person name="Lorenzi H."/>
            <person name="Orvis J."/>
            <person name="Puiu D."/>
            <person name="Melake-Berhan A."/>
            <person name="Jones K.M."/>
            <person name="Redman J."/>
            <person name="Chen G."/>
            <person name="Cahoon E.B."/>
            <person name="Gedil M."/>
            <person name="Stanke M."/>
            <person name="Haas B.J."/>
            <person name="Wortman J.R."/>
            <person name="Fraser-Liggett C.M."/>
            <person name="Ravel J."/>
            <person name="Rabinowicz P.D."/>
        </authorList>
    </citation>
    <scope>NUCLEOTIDE SEQUENCE [LARGE SCALE GENOMIC DNA]</scope>
    <source>
        <strain evidence="3">cv. Hale</strain>
    </source>
</reference>
<keyword evidence="3" id="KW-1185">Reference proteome</keyword>
<organism evidence="2 3">
    <name type="scientific">Ricinus communis</name>
    <name type="common">Castor bean</name>
    <dbReference type="NCBI Taxonomy" id="3988"/>
    <lineage>
        <taxon>Eukaryota</taxon>
        <taxon>Viridiplantae</taxon>
        <taxon>Streptophyta</taxon>
        <taxon>Embryophyta</taxon>
        <taxon>Tracheophyta</taxon>
        <taxon>Spermatophyta</taxon>
        <taxon>Magnoliopsida</taxon>
        <taxon>eudicotyledons</taxon>
        <taxon>Gunneridae</taxon>
        <taxon>Pentapetalae</taxon>
        <taxon>rosids</taxon>
        <taxon>fabids</taxon>
        <taxon>Malpighiales</taxon>
        <taxon>Euphorbiaceae</taxon>
        <taxon>Acalyphoideae</taxon>
        <taxon>Acalypheae</taxon>
        <taxon>Ricinus</taxon>
    </lineage>
</organism>
<protein>
    <submittedName>
        <fullName evidence="2">Uncharacterized protein</fullName>
    </submittedName>
</protein>
<feature type="compositionally biased region" description="Basic and acidic residues" evidence="1">
    <location>
        <begin position="223"/>
        <end position="235"/>
    </location>
</feature>
<evidence type="ECO:0000313" key="3">
    <source>
        <dbReference type="Proteomes" id="UP000008311"/>
    </source>
</evidence>
<dbReference type="AlphaFoldDB" id="B9SGF9"/>
<gene>
    <name evidence="2" type="ORF">RCOM_0745090</name>
</gene>